<dbReference type="GO" id="GO:0005886">
    <property type="term" value="C:plasma membrane"/>
    <property type="evidence" value="ECO:0007669"/>
    <property type="project" value="UniProtKB-SubCell"/>
</dbReference>
<dbReference type="InterPro" id="IPR042089">
    <property type="entry name" value="Peptidase_M13_dom_2"/>
</dbReference>
<feature type="signal peptide" evidence="9">
    <location>
        <begin position="1"/>
        <end position="19"/>
    </location>
</feature>
<dbReference type="GO" id="GO:0004222">
    <property type="term" value="F:metalloendopeptidase activity"/>
    <property type="evidence" value="ECO:0007669"/>
    <property type="project" value="InterPro"/>
</dbReference>
<protein>
    <submittedName>
        <fullName evidence="13 14">Endothelin-converting enzyme 2 isoform X1</fullName>
    </submittedName>
</protein>
<keyword evidence="5" id="KW-0479">Metal-binding</keyword>
<evidence type="ECO:0000256" key="7">
    <source>
        <dbReference type="ARBA" id="ARBA00022833"/>
    </source>
</evidence>
<dbReference type="Proteomes" id="UP000694866">
    <property type="component" value="Unplaced"/>
</dbReference>
<dbReference type="CDD" id="cd08662">
    <property type="entry name" value="M13"/>
    <property type="match status" value="1"/>
</dbReference>
<accession>A0A9R1T593</accession>
<gene>
    <name evidence="13 14" type="primary">LOC105266571</name>
</gene>
<dbReference type="GO" id="GO:0016485">
    <property type="term" value="P:protein processing"/>
    <property type="evidence" value="ECO:0007669"/>
    <property type="project" value="TreeGrafter"/>
</dbReference>
<dbReference type="SUPFAM" id="SSF55486">
    <property type="entry name" value="Metalloproteases ('zincins'), catalytic domain"/>
    <property type="match status" value="1"/>
</dbReference>
<proteinExistence type="inferred from homology"/>
<dbReference type="InterPro" id="IPR018497">
    <property type="entry name" value="Peptidase_M13_C"/>
</dbReference>
<evidence type="ECO:0000256" key="9">
    <source>
        <dbReference type="SAM" id="SignalP"/>
    </source>
</evidence>
<accession>A0A9R1U0U8</accession>
<comment type="subcellular location">
    <subcellularLocation>
        <location evidence="2">Cell membrane</location>
        <topology evidence="2">Single-pass type II membrane protein</topology>
    </subcellularLocation>
</comment>
<dbReference type="InterPro" id="IPR008753">
    <property type="entry name" value="Peptidase_M13_N"/>
</dbReference>
<dbReference type="Pfam" id="PF05649">
    <property type="entry name" value="Peptidase_M13_N"/>
    <property type="match status" value="1"/>
</dbReference>
<evidence type="ECO:0000259" key="10">
    <source>
        <dbReference type="Pfam" id="PF01431"/>
    </source>
</evidence>
<evidence type="ECO:0000259" key="11">
    <source>
        <dbReference type="Pfam" id="PF05649"/>
    </source>
</evidence>
<keyword evidence="8" id="KW-0482">Metalloprotease</keyword>
<dbReference type="InterPro" id="IPR024079">
    <property type="entry name" value="MetalloPept_cat_dom_sf"/>
</dbReference>
<dbReference type="InterPro" id="IPR000718">
    <property type="entry name" value="Peptidase_M13"/>
</dbReference>
<dbReference type="PRINTS" id="PR00786">
    <property type="entry name" value="NEPRILYSIN"/>
</dbReference>
<feature type="chain" id="PRO_5044701567" evidence="9">
    <location>
        <begin position="20"/>
        <end position="736"/>
    </location>
</feature>
<sequence>MKLISIVFFLAVKWIGVCCYTSAKNNRDSSAVCKARECKTLGYIVASGMNKSVNPCDDFWEYTCGNWISRTPIPAGEATWNRFVLLFKQVKDKTREILESAGKPTDFEMMGKARRWYRSCMDTGQREAVGIKQLRDIMENIGGWPITMTDRQWAETKVSWQNIDLYYGGLTGRHTFYSIESGKNYVDLLRYKIMVTKASLPLAHKLPIEKKKFDEKDRGAYTKLIKNVAQSFIDATRSPISANRISHDVNEIINFEVKLSKIPLGRLFQYPSIEYVTSHYNYYFGASETAKVNVTDYIQQIYNFGNLTIASSEIINVYYDYVNDLGTLLKDTPMRTIVNYVHWHFVSDFIDATDRRMNNYLLEFKRETYGIRENRPLFVSRWEECVGAMHLHHAVAPEFIKKYFTNRVKDAAVKMITSLKTTMEHEILEANWIDDYTKRVIIRKLKDIIALIGYPEWYSDGEFMATAYWDLSITSNYLDNIFSWWRFIAGNKARQLRSKDTRTLWYGDPVTVNAFYRIFLNNINLPAATFQLPFFSPDLPDVVNYAILGSIAGHEISHAFDPLGIQYDENGRFRRLSSNFMGNYIENAMCFDDQYQKYGKNDRIGVTTLHENIADNQGARVSFEAYKSLPQRQPTEQKLPGLEDYSTEQSFFILFSSIWCSKATPEFISKKAMDEEDHHSVHRLRVIGTLSNMEDFAKAFNCPKGSPMNPQSKCNLWTRKARANHDLARRMWGNSG</sequence>
<evidence type="ECO:0000256" key="1">
    <source>
        <dbReference type="ARBA" id="ARBA00001947"/>
    </source>
</evidence>
<keyword evidence="6" id="KW-0378">Hydrolase</keyword>
<dbReference type="RefSeq" id="XP_011303151.1">
    <property type="nucleotide sequence ID" value="XM_011304849.1"/>
</dbReference>
<dbReference type="GO" id="GO:0046872">
    <property type="term" value="F:metal ion binding"/>
    <property type="evidence" value="ECO:0007669"/>
    <property type="project" value="UniProtKB-KW"/>
</dbReference>
<name>A0A9R1U0U8_9HYME</name>
<dbReference type="KEGG" id="fas:105266571"/>
<keyword evidence="9" id="KW-0732">Signal</keyword>
<dbReference type="Gene3D" id="1.10.1380.10">
    <property type="entry name" value="Neutral endopeptidase , domain2"/>
    <property type="match status" value="1"/>
</dbReference>
<dbReference type="PANTHER" id="PTHR11733">
    <property type="entry name" value="ZINC METALLOPROTEASE FAMILY M13 NEPRILYSIN-RELATED"/>
    <property type="match status" value="1"/>
</dbReference>
<dbReference type="PANTHER" id="PTHR11733:SF237">
    <property type="entry name" value="NEPRILYSIN-LIKE 4"/>
    <property type="match status" value="1"/>
</dbReference>
<feature type="domain" description="Peptidase M13 N-terminal" evidence="11">
    <location>
        <begin position="55"/>
        <end position="455"/>
    </location>
</feature>
<dbReference type="Gene3D" id="3.40.390.10">
    <property type="entry name" value="Collagenase (Catalytic Domain)"/>
    <property type="match status" value="1"/>
</dbReference>
<reference evidence="13 14" key="1">
    <citation type="submission" date="2025-04" db="UniProtKB">
        <authorList>
            <consortium name="RefSeq"/>
        </authorList>
    </citation>
    <scope>IDENTIFICATION</scope>
    <source>
        <strain evidence="13 14">USDA-PBARC FA_bdor</strain>
        <tissue evidence="13 14">Whole organism</tissue>
    </source>
</reference>
<dbReference type="PROSITE" id="PS51885">
    <property type="entry name" value="NEPRILYSIN"/>
    <property type="match status" value="1"/>
</dbReference>
<evidence type="ECO:0000313" key="13">
    <source>
        <dbReference type="RefSeq" id="XP_011303151.1"/>
    </source>
</evidence>
<dbReference type="RefSeq" id="XP_011303152.1">
    <property type="nucleotide sequence ID" value="XM_011304850.1"/>
</dbReference>
<keyword evidence="12" id="KW-1185">Reference proteome</keyword>
<keyword evidence="4" id="KW-0645">Protease</keyword>
<evidence type="ECO:0000256" key="3">
    <source>
        <dbReference type="ARBA" id="ARBA00007357"/>
    </source>
</evidence>
<evidence type="ECO:0000256" key="2">
    <source>
        <dbReference type="ARBA" id="ARBA00004401"/>
    </source>
</evidence>
<comment type="similarity">
    <text evidence="3">Belongs to the peptidase M13 family.</text>
</comment>
<feature type="domain" description="Peptidase M13 C-terminal" evidence="10">
    <location>
        <begin position="513"/>
        <end position="716"/>
    </location>
</feature>
<dbReference type="AlphaFoldDB" id="A0A9R1U0U8"/>
<evidence type="ECO:0000256" key="4">
    <source>
        <dbReference type="ARBA" id="ARBA00022670"/>
    </source>
</evidence>
<organism evidence="12 13">
    <name type="scientific">Fopius arisanus</name>
    <dbReference type="NCBI Taxonomy" id="64838"/>
    <lineage>
        <taxon>Eukaryota</taxon>
        <taxon>Metazoa</taxon>
        <taxon>Ecdysozoa</taxon>
        <taxon>Arthropoda</taxon>
        <taxon>Hexapoda</taxon>
        <taxon>Insecta</taxon>
        <taxon>Pterygota</taxon>
        <taxon>Neoptera</taxon>
        <taxon>Endopterygota</taxon>
        <taxon>Hymenoptera</taxon>
        <taxon>Apocrita</taxon>
        <taxon>Ichneumonoidea</taxon>
        <taxon>Braconidae</taxon>
        <taxon>Opiinae</taxon>
        <taxon>Fopius</taxon>
    </lineage>
</organism>
<dbReference type="Pfam" id="PF01431">
    <property type="entry name" value="Peptidase_M13"/>
    <property type="match status" value="1"/>
</dbReference>
<comment type="cofactor">
    <cofactor evidence="1">
        <name>Zn(2+)</name>
        <dbReference type="ChEBI" id="CHEBI:29105"/>
    </cofactor>
</comment>
<evidence type="ECO:0000313" key="14">
    <source>
        <dbReference type="RefSeq" id="XP_011303152.1"/>
    </source>
</evidence>
<evidence type="ECO:0000313" key="12">
    <source>
        <dbReference type="Proteomes" id="UP000694866"/>
    </source>
</evidence>
<evidence type="ECO:0000256" key="6">
    <source>
        <dbReference type="ARBA" id="ARBA00022801"/>
    </source>
</evidence>
<keyword evidence="7" id="KW-0862">Zinc</keyword>
<evidence type="ECO:0000256" key="8">
    <source>
        <dbReference type="ARBA" id="ARBA00023049"/>
    </source>
</evidence>
<evidence type="ECO:0000256" key="5">
    <source>
        <dbReference type="ARBA" id="ARBA00022723"/>
    </source>
</evidence>
<dbReference type="OrthoDB" id="6475849at2759"/>
<dbReference type="GeneID" id="105266571"/>